<accession>A0A9D3U9C2</accession>
<proteinExistence type="predicted"/>
<protein>
    <submittedName>
        <fullName evidence="1">Uncharacterized protein</fullName>
    </submittedName>
</protein>
<evidence type="ECO:0000313" key="2">
    <source>
        <dbReference type="Proteomes" id="UP000828251"/>
    </source>
</evidence>
<dbReference type="EMBL" id="JAIQCV010000013">
    <property type="protein sequence ID" value="KAH1032307.1"/>
    <property type="molecule type" value="Genomic_DNA"/>
</dbReference>
<gene>
    <name evidence="1" type="ORF">J1N35_044481</name>
</gene>
<dbReference type="Proteomes" id="UP000828251">
    <property type="component" value="Unassembled WGS sequence"/>
</dbReference>
<reference evidence="1 2" key="1">
    <citation type="journal article" date="2021" name="Plant Biotechnol. J.">
        <title>Multi-omics assisted identification of the key and species-specific regulatory components of drought-tolerant mechanisms in Gossypium stocksii.</title>
        <authorList>
            <person name="Yu D."/>
            <person name="Ke L."/>
            <person name="Zhang D."/>
            <person name="Wu Y."/>
            <person name="Sun Y."/>
            <person name="Mei J."/>
            <person name="Sun J."/>
            <person name="Sun Y."/>
        </authorList>
    </citation>
    <scope>NUCLEOTIDE SEQUENCE [LARGE SCALE GENOMIC DNA]</scope>
    <source>
        <strain evidence="2">cv. E1</strain>
        <tissue evidence="1">Leaf</tissue>
    </source>
</reference>
<keyword evidence="2" id="KW-1185">Reference proteome</keyword>
<evidence type="ECO:0000313" key="1">
    <source>
        <dbReference type="EMBL" id="KAH1032307.1"/>
    </source>
</evidence>
<organism evidence="1 2">
    <name type="scientific">Gossypium stocksii</name>
    <dbReference type="NCBI Taxonomy" id="47602"/>
    <lineage>
        <taxon>Eukaryota</taxon>
        <taxon>Viridiplantae</taxon>
        <taxon>Streptophyta</taxon>
        <taxon>Embryophyta</taxon>
        <taxon>Tracheophyta</taxon>
        <taxon>Spermatophyta</taxon>
        <taxon>Magnoliopsida</taxon>
        <taxon>eudicotyledons</taxon>
        <taxon>Gunneridae</taxon>
        <taxon>Pentapetalae</taxon>
        <taxon>rosids</taxon>
        <taxon>malvids</taxon>
        <taxon>Malvales</taxon>
        <taxon>Malvaceae</taxon>
        <taxon>Malvoideae</taxon>
        <taxon>Gossypium</taxon>
    </lineage>
</organism>
<dbReference type="OrthoDB" id="1001065at2759"/>
<sequence>MEIEDAHSATCEQLLGKVSYKFRGSRIEMRWLGDNFQSIKTSDVEKEKFACASILRLIGGLLMPDKSHNL</sequence>
<comment type="caution">
    <text evidence="1">The sequence shown here is derived from an EMBL/GenBank/DDBJ whole genome shotgun (WGS) entry which is preliminary data.</text>
</comment>
<feature type="non-terminal residue" evidence="1">
    <location>
        <position position="70"/>
    </location>
</feature>
<name>A0A9D3U9C2_9ROSI</name>
<dbReference type="AlphaFoldDB" id="A0A9D3U9C2"/>